<evidence type="ECO:0000256" key="4">
    <source>
        <dbReference type="HAMAP-Rule" id="MF_03052"/>
    </source>
</evidence>
<keyword evidence="2 4" id="KW-0808">Transferase</keyword>
<feature type="binding site" evidence="4">
    <location>
        <position position="139"/>
    </location>
    <ligand>
        <name>substrate</name>
    </ligand>
</feature>
<dbReference type="Gene3D" id="3.90.1170.40">
    <property type="entry name" value="Molybdopterin biosynthesis MoaE subunit"/>
    <property type="match status" value="1"/>
</dbReference>
<protein>
    <recommendedName>
        <fullName evidence="4">Molybdopterin synthase catalytic subunit</fullName>
        <ecNumber evidence="4">2.8.1.12</ecNumber>
    </recommendedName>
    <alternativeName>
        <fullName evidence="4">Molybdenum cofactor synthesis protein 2 large subunit</fullName>
    </alternativeName>
    <alternativeName>
        <fullName evidence="4">Molybdenum cofactor synthesis protein 2B</fullName>
        <shortName evidence="4">MOCS2B</shortName>
    </alternativeName>
</protein>
<dbReference type="Pfam" id="PF02391">
    <property type="entry name" value="MoaE"/>
    <property type="match status" value="1"/>
</dbReference>
<gene>
    <name evidence="5" type="primary">g11472</name>
    <name evidence="5" type="ORF">VP750_LOCUS10262</name>
</gene>
<dbReference type="InterPro" id="IPR028888">
    <property type="entry name" value="MOCS2B_euk"/>
</dbReference>
<name>A0ABP1GC63_9CHLO</name>
<dbReference type="EMBL" id="CAXHTA020000018">
    <property type="protein sequence ID" value="CAL5228356.1"/>
    <property type="molecule type" value="Genomic_DNA"/>
</dbReference>
<dbReference type="InterPro" id="IPR036563">
    <property type="entry name" value="MoaE_sf"/>
</dbReference>
<keyword evidence="1 4" id="KW-0963">Cytoplasm</keyword>
<comment type="subunit">
    <text evidence="4">Heterotetramer; composed of 2 small (MOCS2A) and 2 large (MOCS2B) subunits.</text>
</comment>
<accession>A0ABP1GC63</accession>
<evidence type="ECO:0000256" key="3">
    <source>
        <dbReference type="ARBA" id="ARBA00023150"/>
    </source>
</evidence>
<dbReference type="HAMAP" id="MF_03052">
    <property type="entry name" value="MOC2B"/>
    <property type="match status" value="1"/>
</dbReference>
<evidence type="ECO:0000313" key="6">
    <source>
        <dbReference type="Proteomes" id="UP001497392"/>
    </source>
</evidence>
<sequence length="170" mass="18608">MDESPAGTPQGNLHELTHRINYTDIYVLVTPSDLKLDPLVGKVSDDGAGAVATFSGVTRDTFNGKGVLRLEYEAYEPMALKKMAEICGEAAQKWSLKKVAMAHRTGLVGIGHPSVIIAASSAHRADALEACHWAIDELKARVPIWKKEFYEGGDVWKENAESRQSTTQQQ</sequence>
<comment type="catalytic activity">
    <reaction evidence="4">
        <text>2 [molybdopterin-synthase sulfur-carrier protein]-C-terminal-Gly-aminoethanethioate + cyclic pyranopterin phosphate + H2O = molybdopterin + 2 [molybdopterin-synthase sulfur-carrier protein]-C-terminal Gly-Gly + 2 H(+)</text>
        <dbReference type="Rhea" id="RHEA:26333"/>
        <dbReference type="Rhea" id="RHEA-COMP:12202"/>
        <dbReference type="Rhea" id="RHEA-COMP:19907"/>
        <dbReference type="ChEBI" id="CHEBI:15377"/>
        <dbReference type="ChEBI" id="CHEBI:15378"/>
        <dbReference type="ChEBI" id="CHEBI:58698"/>
        <dbReference type="ChEBI" id="CHEBI:59648"/>
        <dbReference type="ChEBI" id="CHEBI:90778"/>
        <dbReference type="ChEBI" id="CHEBI:232372"/>
        <dbReference type="EC" id="2.8.1.12"/>
    </reaction>
</comment>
<keyword evidence="6" id="KW-1185">Reference proteome</keyword>
<comment type="similarity">
    <text evidence="4">Belongs to the MoaE family. MOCS2B subfamily.</text>
</comment>
<comment type="subcellular location">
    <subcellularLocation>
        <location evidence="4">Cytoplasm</location>
    </subcellularLocation>
</comment>
<reference evidence="5 6" key="1">
    <citation type="submission" date="2024-06" db="EMBL/GenBank/DDBJ databases">
        <authorList>
            <person name="Kraege A."/>
            <person name="Thomma B."/>
        </authorList>
    </citation>
    <scope>NUCLEOTIDE SEQUENCE [LARGE SCALE GENOMIC DNA]</scope>
</reference>
<organism evidence="5 6">
    <name type="scientific">Coccomyxa viridis</name>
    <dbReference type="NCBI Taxonomy" id="1274662"/>
    <lineage>
        <taxon>Eukaryota</taxon>
        <taxon>Viridiplantae</taxon>
        <taxon>Chlorophyta</taxon>
        <taxon>core chlorophytes</taxon>
        <taxon>Trebouxiophyceae</taxon>
        <taxon>Trebouxiophyceae incertae sedis</taxon>
        <taxon>Coccomyxaceae</taxon>
        <taxon>Coccomyxa</taxon>
    </lineage>
</organism>
<dbReference type="InterPro" id="IPR003448">
    <property type="entry name" value="Mopterin_biosynth_MoaE"/>
</dbReference>
<feature type="binding site" evidence="4">
    <location>
        <begin position="123"/>
        <end position="124"/>
    </location>
    <ligand>
        <name>substrate</name>
    </ligand>
</feature>
<comment type="caution">
    <text evidence="5">The sequence shown here is derived from an EMBL/GenBank/DDBJ whole genome shotgun (WGS) entry which is preliminary data.</text>
</comment>
<dbReference type="PANTHER" id="PTHR23404">
    <property type="entry name" value="MOLYBDOPTERIN SYNTHASE RELATED"/>
    <property type="match status" value="1"/>
</dbReference>
<dbReference type="SUPFAM" id="SSF54690">
    <property type="entry name" value="Molybdopterin synthase subunit MoaE"/>
    <property type="match status" value="1"/>
</dbReference>
<feature type="binding site" evidence="4">
    <location>
        <begin position="146"/>
        <end position="148"/>
    </location>
    <ligand>
        <name>substrate</name>
    </ligand>
</feature>
<evidence type="ECO:0000313" key="5">
    <source>
        <dbReference type="EMBL" id="CAL5228356.1"/>
    </source>
</evidence>
<comment type="pathway">
    <text evidence="4">Cofactor biosynthesis; molybdopterin biosynthesis.</text>
</comment>
<dbReference type="Proteomes" id="UP001497392">
    <property type="component" value="Unassembled WGS sequence"/>
</dbReference>
<keyword evidence="3 4" id="KW-0501">Molybdenum cofactor biosynthesis</keyword>
<evidence type="ECO:0000256" key="2">
    <source>
        <dbReference type="ARBA" id="ARBA00022679"/>
    </source>
</evidence>
<proteinExistence type="inferred from homology"/>
<dbReference type="EC" id="2.8.1.12" evidence="4"/>
<evidence type="ECO:0000256" key="1">
    <source>
        <dbReference type="ARBA" id="ARBA00022490"/>
    </source>
</evidence>
<comment type="function">
    <text evidence="4">Catalytic subunit of the molybdopterin synthase complex, a complex that catalyzes the conversion of precursor Z into molybdopterin. Acts by mediating the incorporation of 2 sulfur atoms from thiocarboxylated MOCS2A into precursor Z to generate a dithiolene group.</text>
</comment>
<dbReference type="CDD" id="cd00756">
    <property type="entry name" value="MoaE"/>
    <property type="match status" value="1"/>
</dbReference>